<keyword evidence="2" id="KW-1185">Reference proteome</keyword>
<organism evidence="1 2">
    <name type="scientific">Sphaerodactylus townsendi</name>
    <dbReference type="NCBI Taxonomy" id="933632"/>
    <lineage>
        <taxon>Eukaryota</taxon>
        <taxon>Metazoa</taxon>
        <taxon>Chordata</taxon>
        <taxon>Craniata</taxon>
        <taxon>Vertebrata</taxon>
        <taxon>Euteleostomi</taxon>
        <taxon>Lepidosauria</taxon>
        <taxon>Squamata</taxon>
        <taxon>Bifurcata</taxon>
        <taxon>Gekkota</taxon>
        <taxon>Sphaerodactylidae</taxon>
        <taxon>Sphaerodactylus</taxon>
    </lineage>
</organism>
<evidence type="ECO:0000313" key="1">
    <source>
        <dbReference type="EMBL" id="KAH7991348.1"/>
    </source>
</evidence>
<sequence length="170" mass="19044">MFFLQSSEEVGRNTSALLSEKAPTPKEDHISCRVKEEAEFVQNSLEAELSAGNSLISSGVNLSCLVKEEDQDLKAIELPAELMRSLRKRKALPQKKRRARLPGGSQRERLPSQQAEVSVNDTTALGKQQRERVLQQDHKDFHLSEVPWTKATSRGRATLSSQRPTAPLNR</sequence>
<dbReference type="Proteomes" id="UP000827872">
    <property type="component" value="Linkage Group LG03"/>
</dbReference>
<gene>
    <name evidence="1" type="ORF">K3G42_005049</name>
</gene>
<reference evidence="1" key="1">
    <citation type="submission" date="2021-08" db="EMBL/GenBank/DDBJ databases">
        <title>The first chromosome-level gecko genome reveals the dynamic sex chromosomes of Neotropical dwarf geckos (Sphaerodactylidae: Sphaerodactylus).</title>
        <authorList>
            <person name="Pinto B.J."/>
            <person name="Keating S.E."/>
            <person name="Gamble T."/>
        </authorList>
    </citation>
    <scope>NUCLEOTIDE SEQUENCE</scope>
    <source>
        <strain evidence="1">TG3544</strain>
    </source>
</reference>
<accession>A0ACB8EFU8</accession>
<name>A0ACB8EFU8_9SAUR</name>
<proteinExistence type="predicted"/>
<comment type="caution">
    <text evidence="1">The sequence shown here is derived from an EMBL/GenBank/DDBJ whole genome shotgun (WGS) entry which is preliminary data.</text>
</comment>
<protein>
    <submittedName>
        <fullName evidence="1">Uncharacterized protein</fullName>
    </submittedName>
</protein>
<evidence type="ECO:0000313" key="2">
    <source>
        <dbReference type="Proteomes" id="UP000827872"/>
    </source>
</evidence>
<dbReference type="EMBL" id="CM037616">
    <property type="protein sequence ID" value="KAH7991348.1"/>
    <property type="molecule type" value="Genomic_DNA"/>
</dbReference>